<dbReference type="AlphaFoldDB" id="A0A553P480"/>
<dbReference type="EMBL" id="VCGU01000008">
    <property type="protein sequence ID" value="TRY72473.1"/>
    <property type="molecule type" value="Genomic_DNA"/>
</dbReference>
<reference evidence="2 3" key="1">
    <citation type="journal article" date="2018" name="Nat. Ecol. Evol.">
        <title>Genomic signatures of mitonuclear coevolution across populations of Tigriopus californicus.</title>
        <authorList>
            <person name="Barreto F.S."/>
            <person name="Watson E.T."/>
            <person name="Lima T.G."/>
            <person name="Willett C.S."/>
            <person name="Edmands S."/>
            <person name="Li W."/>
            <person name="Burton R.S."/>
        </authorList>
    </citation>
    <scope>NUCLEOTIDE SEQUENCE [LARGE SCALE GENOMIC DNA]</scope>
    <source>
        <strain evidence="2 3">San Diego</strain>
    </source>
</reference>
<comment type="caution">
    <text evidence="2">The sequence shown here is derived from an EMBL/GenBank/DDBJ whole genome shotgun (WGS) entry which is preliminary data.</text>
</comment>
<proteinExistence type="predicted"/>
<feature type="compositionally biased region" description="Polar residues" evidence="1">
    <location>
        <begin position="41"/>
        <end position="54"/>
    </location>
</feature>
<evidence type="ECO:0000313" key="3">
    <source>
        <dbReference type="Proteomes" id="UP000318571"/>
    </source>
</evidence>
<protein>
    <submittedName>
        <fullName evidence="2">Uncharacterized protein</fullName>
    </submittedName>
</protein>
<organism evidence="2 3">
    <name type="scientific">Tigriopus californicus</name>
    <name type="common">Marine copepod</name>
    <dbReference type="NCBI Taxonomy" id="6832"/>
    <lineage>
        <taxon>Eukaryota</taxon>
        <taxon>Metazoa</taxon>
        <taxon>Ecdysozoa</taxon>
        <taxon>Arthropoda</taxon>
        <taxon>Crustacea</taxon>
        <taxon>Multicrustacea</taxon>
        <taxon>Hexanauplia</taxon>
        <taxon>Copepoda</taxon>
        <taxon>Harpacticoida</taxon>
        <taxon>Harpacticidae</taxon>
        <taxon>Tigriopus</taxon>
    </lineage>
</organism>
<keyword evidence="3" id="KW-1185">Reference proteome</keyword>
<name>A0A553P480_TIGCA</name>
<dbReference type="STRING" id="6832.A0A553P480"/>
<accession>A0A553P480</accession>
<evidence type="ECO:0000256" key="1">
    <source>
        <dbReference type="SAM" id="MobiDB-lite"/>
    </source>
</evidence>
<feature type="compositionally biased region" description="Gly residues" evidence="1">
    <location>
        <begin position="19"/>
        <end position="30"/>
    </location>
</feature>
<gene>
    <name evidence="2" type="ORF">TCAL_17111</name>
</gene>
<sequence>MTSVVGGPFRPPAGSTGSHAGGAVGGGGSGPASLHLGVTSPGGTQSGFSASSSHHFLGGAQGAAGVKPVPMKLFATWEVDRTPPNCIPRRLPPNCDLLKEMKETNSSPFQIHDCKNMHDPCCDGNDVSQE</sequence>
<evidence type="ECO:0000313" key="2">
    <source>
        <dbReference type="EMBL" id="TRY72473.1"/>
    </source>
</evidence>
<feature type="region of interest" description="Disordered" evidence="1">
    <location>
        <begin position="1"/>
        <end position="62"/>
    </location>
</feature>
<dbReference type="Proteomes" id="UP000318571">
    <property type="component" value="Chromosome 7"/>
</dbReference>